<dbReference type="RefSeq" id="WP_148578422.1">
    <property type="nucleotide sequence ID" value="NZ_SDKK01000006.1"/>
</dbReference>
<evidence type="ECO:0000313" key="4">
    <source>
        <dbReference type="EMBL" id="TYC59865.1"/>
    </source>
</evidence>
<evidence type="ECO:0000313" key="5">
    <source>
        <dbReference type="Proteomes" id="UP000389128"/>
    </source>
</evidence>
<feature type="domain" description="Transposase DDE" evidence="1">
    <location>
        <begin position="50"/>
        <end position="449"/>
    </location>
</feature>
<gene>
    <name evidence="4" type="ORF">ETQ85_07475</name>
    <name evidence="3" type="ORF">ETQ85_09025</name>
    <name evidence="2" type="ORF">ETQ85_25785</name>
</gene>
<evidence type="ECO:0000313" key="2">
    <source>
        <dbReference type="EMBL" id="TYC48529.1"/>
    </source>
</evidence>
<reference evidence="2 5" key="1">
    <citation type="submission" date="2019-01" db="EMBL/GenBank/DDBJ databases">
        <title>Zoogloea oleivorans genome sequencing and assembly.</title>
        <authorList>
            <person name="Tancsics A."/>
            <person name="Farkas M."/>
            <person name="Kriszt B."/>
            <person name="Maroti G."/>
            <person name="Horvath B."/>
        </authorList>
    </citation>
    <scope>NUCLEOTIDE SEQUENCE [LARGE SCALE GENOMIC DNA]</scope>
    <source>
        <strain evidence="2 5">Buc</strain>
    </source>
</reference>
<dbReference type="InterPro" id="IPR047960">
    <property type="entry name" value="Transpos_IS1380"/>
</dbReference>
<dbReference type="AlphaFoldDB" id="A0A6C2C473"/>
<sequence>MPDFQIKRLPYNLTAHAGLSLVGQYLKRFAQIDQVIDPRFPIAGKGGIGTSSLLKAYVGLLCSGKSDFDAIESLRGDAFFRDALDLSTVPSSPTLRQRMDALGEAGDSALRALDEANERLLARAKPTLTPLSTGHLALDFDVFTLDNSGTKKEGVGRTYMGFDGYAPIAGYLAEEGYCLGLELRPGTQHSASETPDFLRRLLPRARAVTALPLLVRADSGFDGAAIFVALAAAREAGPVDWLVKWNPRRFKVATLHERLAADPATVWSHPRAGKRETYVVEPLTRKFAGTKVTMHRVMHLIERTIDRDGQILLMPDLEIEGWLTSLELPVAEIVALYQAHGTHEQFHSEFKTDLDLERLPSGKFATNDLVLSLAVLAFNILRAIGQATLIEPDSPVRHPAKRRRLKTVMQEIIGVAARVITHARRLTLGLGQRCAAFTVFERHYQTLLQFSG</sequence>
<dbReference type="EMBL" id="SDKK01000083">
    <property type="protein sequence ID" value="TYC48529.1"/>
    <property type="molecule type" value="Genomic_DNA"/>
</dbReference>
<dbReference type="InterPro" id="IPR012337">
    <property type="entry name" value="RNaseH-like_sf"/>
</dbReference>
<dbReference type="SUPFAM" id="SSF53098">
    <property type="entry name" value="Ribonuclease H-like"/>
    <property type="match status" value="1"/>
</dbReference>
<accession>A0A6C2C473</accession>
<comment type="caution">
    <text evidence="2">The sequence shown here is derived from an EMBL/GenBank/DDBJ whole genome shotgun (WGS) entry which is preliminary data.</text>
</comment>
<dbReference type="Pfam" id="PF13701">
    <property type="entry name" value="DDE_Tnp_1_4"/>
    <property type="match status" value="1"/>
</dbReference>
<organism evidence="2 5">
    <name type="scientific">Zoogloea oleivorans</name>
    <dbReference type="NCBI Taxonomy" id="1552750"/>
    <lineage>
        <taxon>Bacteria</taxon>
        <taxon>Pseudomonadati</taxon>
        <taxon>Pseudomonadota</taxon>
        <taxon>Betaproteobacteria</taxon>
        <taxon>Rhodocyclales</taxon>
        <taxon>Zoogloeaceae</taxon>
        <taxon>Zoogloea</taxon>
    </lineage>
</organism>
<protein>
    <submittedName>
        <fullName evidence="2">IS1380 family transposase</fullName>
    </submittedName>
</protein>
<dbReference type="NCBIfam" id="NF033539">
    <property type="entry name" value="transpos_IS1380"/>
    <property type="match status" value="1"/>
</dbReference>
<dbReference type="EMBL" id="SDKK01000007">
    <property type="protein sequence ID" value="TYC59694.1"/>
    <property type="molecule type" value="Genomic_DNA"/>
</dbReference>
<evidence type="ECO:0000259" key="1">
    <source>
        <dbReference type="Pfam" id="PF13701"/>
    </source>
</evidence>
<dbReference type="InterPro" id="IPR025668">
    <property type="entry name" value="Tnp_DDE_dom"/>
</dbReference>
<evidence type="ECO:0000313" key="3">
    <source>
        <dbReference type="EMBL" id="TYC59694.1"/>
    </source>
</evidence>
<name>A0A6C2C473_9RHOO</name>
<dbReference type="EMBL" id="SDKK01000006">
    <property type="protein sequence ID" value="TYC59865.1"/>
    <property type="molecule type" value="Genomic_DNA"/>
</dbReference>
<dbReference type="Proteomes" id="UP000389128">
    <property type="component" value="Unassembled WGS sequence"/>
</dbReference>
<dbReference type="OrthoDB" id="9815173at2"/>
<keyword evidence="5" id="KW-1185">Reference proteome</keyword>
<proteinExistence type="predicted"/>